<dbReference type="SUPFAM" id="SSF47384">
    <property type="entry name" value="Homodimeric domain of signal transducing histidine kinase"/>
    <property type="match status" value="1"/>
</dbReference>
<feature type="domain" description="Histidine kinase" evidence="7">
    <location>
        <begin position="247"/>
        <end position="466"/>
    </location>
</feature>
<gene>
    <name evidence="8" type="primary">luxQ</name>
    <name evidence="8" type="ORF">GAK30_02959</name>
</gene>
<dbReference type="InterPro" id="IPR036890">
    <property type="entry name" value="HATPase_C_sf"/>
</dbReference>
<dbReference type="SMART" id="SM00388">
    <property type="entry name" value="HisKA"/>
    <property type="match status" value="1"/>
</dbReference>
<dbReference type="GO" id="GO:0005886">
    <property type="term" value="C:plasma membrane"/>
    <property type="evidence" value="ECO:0007669"/>
    <property type="project" value="TreeGrafter"/>
</dbReference>
<name>A0A7V8JPB1_9BURK</name>
<keyword evidence="3" id="KW-0597">Phosphoprotein</keyword>
<dbReference type="InterPro" id="IPR003594">
    <property type="entry name" value="HATPase_dom"/>
</dbReference>
<dbReference type="PROSITE" id="PS50109">
    <property type="entry name" value="HIS_KIN"/>
    <property type="match status" value="1"/>
</dbReference>
<keyword evidence="4" id="KW-0808">Transferase</keyword>
<accession>A0A7V8JPB1</accession>
<dbReference type="Pfam" id="PF02518">
    <property type="entry name" value="HATPase_c"/>
    <property type="match status" value="1"/>
</dbReference>
<evidence type="ECO:0000256" key="1">
    <source>
        <dbReference type="ARBA" id="ARBA00000085"/>
    </source>
</evidence>
<dbReference type="PANTHER" id="PTHR43047:SF9">
    <property type="entry name" value="HISTIDINE KINASE"/>
    <property type="match status" value="1"/>
</dbReference>
<dbReference type="Proteomes" id="UP000461670">
    <property type="component" value="Unassembled WGS sequence"/>
</dbReference>
<feature type="transmembrane region" description="Helical" evidence="6">
    <location>
        <begin position="61"/>
        <end position="82"/>
    </location>
</feature>
<dbReference type="Gene3D" id="1.10.287.130">
    <property type="match status" value="1"/>
</dbReference>
<evidence type="ECO:0000256" key="4">
    <source>
        <dbReference type="ARBA" id="ARBA00022679"/>
    </source>
</evidence>
<evidence type="ECO:0000256" key="5">
    <source>
        <dbReference type="ARBA" id="ARBA00022777"/>
    </source>
</evidence>
<dbReference type="PRINTS" id="PR00344">
    <property type="entry name" value="BCTRLSENSOR"/>
</dbReference>
<evidence type="ECO:0000313" key="9">
    <source>
        <dbReference type="Proteomes" id="UP000461670"/>
    </source>
</evidence>
<dbReference type="CDD" id="cd00082">
    <property type="entry name" value="HisKA"/>
    <property type="match status" value="1"/>
</dbReference>
<protein>
    <recommendedName>
        <fullName evidence="2">histidine kinase</fullName>
        <ecNumber evidence="2">2.7.13.3</ecNumber>
    </recommendedName>
</protein>
<dbReference type="InterPro" id="IPR036097">
    <property type="entry name" value="HisK_dim/P_sf"/>
</dbReference>
<feature type="transmembrane region" description="Helical" evidence="6">
    <location>
        <begin position="186"/>
        <end position="203"/>
    </location>
</feature>
<feature type="transmembrane region" description="Helical" evidence="6">
    <location>
        <begin position="154"/>
        <end position="174"/>
    </location>
</feature>
<keyword evidence="6" id="KW-1133">Transmembrane helix</keyword>
<dbReference type="Pfam" id="PF00512">
    <property type="entry name" value="HisKA"/>
    <property type="match status" value="1"/>
</dbReference>
<dbReference type="EC" id="2.7.13.3" evidence="2"/>
<dbReference type="AlphaFoldDB" id="A0A7V8JPB1"/>
<keyword evidence="5 8" id="KW-0418">Kinase</keyword>
<dbReference type="SMART" id="SM00387">
    <property type="entry name" value="HATPase_c"/>
    <property type="match status" value="1"/>
</dbReference>
<dbReference type="EMBL" id="WNDQ01000049">
    <property type="protein sequence ID" value="KAF1019726.1"/>
    <property type="molecule type" value="Genomic_DNA"/>
</dbReference>
<dbReference type="GO" id="GO:0000155">
    <property type="term" value="F:phosphorelay sensor kinase activity"/>
    <property type="evidence" value="ECO:0007669"/>
    <property type="project" value="InterPro"/>
</dbReference>
<dbReference type="InterPro" id="IPR003661">
    <property type="entry name" value="HisK_dim/P_dom"/>
</dbReference>
<evidence type="ECO:0000313" key="8">
    <source>
        <dbReference type="EMBL" id="KAF1019726.1"/>
    </source>
</evidence>
<dbReference type="InterPro" id="IPR005467">
    <property type="entry name" value="His_kinase_dom"/>
</dbReference>
<evidence type="ECO:0000256" key="6">
    <source>
        <dbReference type="SAM" id="Phobius"/>
    </source>
</evidence>
<dbReference type="GO" id="GO:0009927">
    <property type="term" value="F:histidine phosphotransfer kinase activity"/>
    <property type="evidence" value="ECO:0007669"/>
    <property type="project" value="TreeGrafter"/>
</dbReference>
<feature type="transmembrane region" description="Helical" evidence="6">
    <location>
        <begin position="102"/>
        <end position="121"/>
    </location>
</feature>
<evidence type="ECO:0000256" key="3">
    <source>
        <dbReference type="ARBA" id="ARBA00022553"/>
    </source>
</evidence>
<evidence type="ECO:0000259" key="7">
    <source>
        <dbReference type="PROSITE" id="PS50109"/>
    </source>
</evidence>
<dbReference type="PANTHER" id="PTHR43047">
    <property type="entry name" value="TWO-COMPONENT HISTIDINE PROTEIN KINASE"/>
    <property type="match status" value="1"/>
</dbReference>
<dbReference type="Gene3D" id="3.30.565.10">
    <property type="entry name" value="Histidine kinase-like ATPase, C-terminal domain"/>
    <property type="match status" value="1"/>
</dbReference>
<dbReference type="InterPro" id="IPR004358">
    <property type="entry name" value="Sig_transdc_His_kin-like_C"/>
</dbReference>
<dbReference type="SUPFAM" id="SSF55874">
    <property type="entry name" value="ATPase domain of HSP90 chaperone/DNA topoisomerase II/histidine kinase"/>
    <property type="match status" value="1"/>
</dbReference>
<keyword evidence="6" id="KW-0472">Membrane</keyword>
<organism evidence="8 9">
    <name type="scientific">Paracidovorax wautersii</name>
    <dbReference type="NCBI Taxonomy" id="1177982"/>
    <lineage>
        <taxon>Bacteria</taxon>
        <taxon>Pseudomonadati</taxon>
        <taxon>Pseudomonadota</taxon>
        <taxon>Betaproteobacteria</taxon>
        <taxon>Burkholderiales</taxon>
        <taxon>Comamonadaceae</taxon>
        <taxon>Paracidovorax</taxon>
    </lineage>
</organism>
<evidence type="ECO:0000256" key="2">
    <source>
        <dbReference type="ARBA" id="ARBA00012438"/>
    </source>
</evidence>
<comment type="catalytic activity">
    <reaction evidence="1">
        <text>ATP + protein L-histidine = ADP + protein N-phospho-L-histidine.</text>
        <dbReference type="EC" id="2.7.13.3"/>
    </reaction>
</comment>
<proteinExistence type="predicted"/>
<comment type="caution">
    <text evidence="8">The sequence shown here is derived from an EMBL/GenBank/DDBJ whole genome shotgun (WGS) entry which is preliminary data.</text>
</comment>
<keyword evidence="6" id="KW-0812">Transmembrane</keyword>
<feature type="transmembrane region" description="Helical" evidence="6">
    <location>
        <begin position="128"/>
        <end position="148"/>
    </location>
</feature>
<reference evidence="9" key="1">
    <citation type="journal article" date="2020" name="MBio">
        <title>Horizontal gene transfer to a defensive symbiont with a reduced genome amongst a multipartite beetle microbiome.</title>
        <authorList>
            <person name="Waterworth S.C."/>
            <person name="Florez L.V."/>
            <person name="Rees E.R."/>
            <person name="Hertweck C."/>
            <person name="Kaltenpoth M."/>
            <person name="Kwan J.C."/>
        </authorList>
    </citation>
    <scope>NUCLEOTIDE SEQUENCE [LARGE SCALE GENOMIC DNA]</scope>
</reference>
<sequence length="483" mass="53997">MPPSDTYQARSAESRARRDLWVDTRLLDVFMHNSYSGTPLRVAIVLTTAILMWQEISHRDVLVWLALALTFIVFRHGVYLRYLRVHTLLAEGDGLERFKRRVGWLWAGSGLVWVLAFWMCYGKVSISLQAAFLLIMVTFIAMAVDRFSAWPAVLYWYTSFAFGGVIVVMLVHALTVGWTDMPVIESFLMIIVGLCWLILLMGGDRFHQVLQSTFRLQYRNQQFTRSLTRKTEAALRAVALKNRLLAAASHDIRQPIHALSLYAQYLEDDPSLGSELAPRILQASRAINSLFDSLLSYAQMESGGMTLRIAPVRVDDMLRDLRVVYEPVASEKGLDLRLRLPDEPVTLLSDSVQLRRILGNLLDNAIKYTHHGGVLVTLQVRQTRRGHARACVSVVDTGQGIPEQYQSDIFGEFVTVPSFARSPATGGVGLGLAIVSRLAHALGHELRMRSRPGSGSTFRITLDDGTTSQVEQKLKEGGEAAGI</sequence>